<reference evidence="2 3" key="1">
    <citation type="submission" date="2018-06" db="EMBL/GenBank/DDBJ databases">
        <title>Draft genome sequence of hyperthermophilic methanogen Methanothermobacter tenebrarum sp. MCM-B 1447.</title>
        <authorList>
            <person name="Pore S.D."/>
            <person name="Dagar S."/>
            <person name="Dhakephalkar P.K."/>
        </authorList>
    </citation>
    <scope>NUCLEOTIDE SEQUENCE [LARGE SCALE GENOMIC DNA]</scope>
    <source>
        <strain evidence="2 3">MCM B 1447</strain>
    </source>
</reference>
<dbReference type="RefSeq" id="WP_112094016.1">
    <property type="nucleotide sequence ID" value="NZ_QLOE01000005.1"/>
</dbReference>
<dbReference type="InterPro" id="IPR006674">
    <property type="entry name" value="HD_domain"/>
</dbReference>
<dbReference type="Pfam" id="PF19276">
    <property type="entry name" value="HD_assoc_2"/>
    <property type="match status" value="1"/>
</dbReference>
<dbReference type="PANTHER" id="PTHR11373">
    <property type="entry name" value="DEOXYNUCLEOSIDE TRIPHOSPHATE TRIPHOSPHOHYDROLASE"/>
    <property type="match status" value="1"/>
</dbReference>
<dbReference type="AlphaFoldDB" id="A0A328PA08"/>
<sequence>MKFIRDSIHGNLQIEDFEIRLIDTPPVQRLRRIRQLGFTNLIYPGANHTRFEHSIGTMHLSSQLADQLGLDKHKKSILRVSALLHDLGHGPFSHVSEAVIPESHEELTIKVIRESVISDILMEEFDLDEIEATLKGEGVLGQAISGEIDVDRMDYLLRDSHYTGVAYGIIDVERLIQNIKIEDDLILDKKGVPAAESMLLARYFMYPSVYQHHTTRIVNSMFRRCLKRLIMEDKIDPKRIYHYDDMDIITMCRRETGLVGDMIKRLDTRNLLKRAATIRLNELEDPERIFKITESEILKAESEIADDMNIDPDYLIIDVPEYPAFDEMKTQVDSGDSIVKLSDISSLVRALRDARFNHADLCIYTPAEESEKFKNFNFYDYLNLPKKIKRHEKQLRLTTPS</sequence>
<keyword evidence="3" id="KW-1185">Reference proteome</keyword>
<evidence type="ECO:0000313" key="2">
    <source>
        <dbReference type="EMBL" id="RAO79039.1"/>
    </source>
</evidence>
<dbReference type="Proteomes" id="UP000249782">
    <property type="component" value="Unassembled WGS sequence"/>
</dbReference>
<dbReference type="InterPro" id="IPR045509">
    <property type="entry name" value="HD_assoc_2"/>
</dbReference>
<dbReference type="GO" id="GO:0006203">
    <property type="term" value="P:dGTP catabolic process"/>
    <property type="evidence" value="ECO:0007669"/>
    <property type="project" value="TreeGrafter"/>
</dbReference>
<dbReference type="PANTHER" id="PTHR11373:SF4">
    <property type="entry name" value="DEOXYNUCLEOSIDE TRIPHOSPHATE TRIPHOSPHOHYDROLASE SAMHD1"/>
    <property type="match status" value="1"/>
</dbReference>
<organism evidence="2 3">
    <name type="scientific">Methanothermobacter tenebrarum</name>
    <dbReference type="NCBI Taxonomy" id="680118"/>
    <lineage>
        <taxon>Archaea</taxon>
        <taxon>Methanobacteriati</taxon>
        <taxon>Methanobacteriota</taxon>
        <taxon>Methanomada group</taxon>
        <taxon>Methanobacteria</taxon>
        <taxon>Methanobacteriales</taxon>
        <taxon>Methanobacteriaceae</taxon>
        <taxon>Methanothermobacter</taxon>
    </lineage>
</organism>
<proteinExistence type="predicted"/>
<name>A0A328PA08_9EURY</name>
<evidence type="ECO:0000259" key="1">
    <source>
        <dbReference type="PROSITE" id="PS51831"/>
    </source>
</evidence>
<feature type="domain" description="HD" evidence="1">
    <location>
        <begin position="50"/>
        <end position="156"/>
    </location>
</feature>
<dbReference type="Pfam" id="PF01966">
    <property type="entry name" value="HD"/>
    <property type="match status" value="1"/>
</dbReference>
<evidence type="ECO:0000313" key="3">
    <source>
        <dbReference type="Proteomes" id="UP000249782"/>
    </source>
</evidence>
<accession>A0A328PA08</accession>
<gene>
    <name evidence="2" type="ORF">DPC56_05215</name>
</gene>
<dbReference type="InterPro" id="IPR050135">
    <property type="entry name" value="dGTPase-like"/>
</dbReference>
<dbReference type="SUPFAM" id="SSF109604">
    <property type="entry name" value="HD-domain/PDEase-like"/>
    <property type="match status" value="1"/>
</dbReference>
<dbReference type="SMART" id="SM00471">
    <property type="entry name" value="HDc"/>
    <property type="match status" value="1"/>
</dbReference>
<dbReference type="EMBL" id="QLOE01000005">
    <property type="protein sequence ID" value="RAO79039.1"/>
    <property type="molecule type" value="Genomic_DNA"/>
</dbReference>
<dbReference type="InterPro" id="IPR003607">
    <property type="entry name" value="HD/PDEase_dom"/>
</dbReference>
<dbReference type="CDD" id="cd00077">
    <property type="entry name" value="HDc"/>
    <property type="match status" value="1"/>
</dbReference>
<dbReference type="OrthoDB" id="8895at2157"/>
<comment type="caution">
    <text evidence="2">The sequence shown here is derived from an EMBL/GenBank/DDBJ whole genome shotgun (WGS) entry which is preliminary data.</text>
</comment>
<dbReference type="Gene3D" id="1.10.3210.10">
    <property type="entry name" value="Hypothetical protein af1432"/>
    <property type="match status" value="1"/>
</dbReference>
<protein>
    <submittedName>
        <fullName evidence="2">HD domain-containing protein</fullName>
    </submittedName>
</protein>
<dbReference type="GO" id="GO:0008832">
    <property type="term" value="F:dGTPase activity"/>
    <property type="evidence" value="ECO:0007669"/>
    <property type="project" value="TreeGrafter"/>
</dbReference>
<dbReference type="PROSITE" id="PS51831">
    <property type="entry name" value="HD"/>
    <property type="match status" value="1"/>
</dbReference>